<dbReference type="EMBL" id="JAECZO010000034">
    <property type="protein sequence ID" value="KAK7194315.1"/>
    <property type="molecule type" value="Genomic_DNA"/>
</dbReference>
<protein>
    <submittedName>
        <fullName evidence="2">Uncharacterized protein</fullName>
    </submittedName>
</protein>
<dbReference type="Proteomes" id="UP001430356">
    <property type="component" value="Unassembled WGS sequence"/>
</dbReference>
<feature type="region of interest" description="Disordered" evidence="1">
    <location>
        <begin position="13"/>
        <end position="67"/>
    </location>
</feature>
<name>A0AAW0EN25_9TRYP</name>
<feature type="region of interest" description="Disordered" evidence="1">
    <location>
        <begin position="242"/>
        <end position="272"/>
    </location>
</feature>
<evidence type="ECO:0000256" key="1">
    <source>
        <dbReference type="SAM" id="MobiDB-lite"/>
    </source>
</evidence>
<comment type="caution">
    <text evidence="2">The sequence shown here is derived from an EMBL/GenBank/DDBJ whole genome shotgun (WGS) entry which is preliminary data.</text>
</comment>
<feature type="compositionally biased region" description="Low complexity" evidence="1">
    <location>
        <begin position="251"/>
        <end position="261"/>
    </location>
</feature>
<feature type="region of interest" description="Disordered" evidence="1">
    <location>
        <begin position="138"/>
        <end position="192"/>
    </location>
</feature>
<reference evidence="2 3" key="1">
    <citation type="journal article" date="2021" name="MBio">
        <title>A New Model Trypanosomatid, Novymonas esmeraldas: Genomic Perception of Its 'Candidatus Pandoraea novymonadis' Endosymbiont.</title>
        <authorList>
            <person name="Zakharova A."/>
            <person name="Saura A."/>
            <person name="Butenko A."/>
            <person name="Podesvova L."/>
            <person name="Warmusova S."/>
            <person name="Kostygov A.Y."/>
            <person name="Nenarokova A."/>
            <person name="Lukes J."/>
            <person name="Opperdoes F.R."/>
            <person name="Yurchenko V."/>
        </authorList>
    </citation>
    <scope>NUCLEOTIDE SEQUENCE [LARGE SCALE GENOMIC DNA]</scope>
    <source>
        <strain evidence="2 3">E262AT.01</strain>
    </source>
</reference>
<feature type="compositionally biased region" description="Low complexity" evidence="1">
    <location>
        <begin position="47"/>
        <end position="67"/>
    </location>
</feature>
<proteinExistence type="predicted"/>
<evidence type="ECO:0000313" key="2">
    <source>
        <dbReference type="EMBL" id="KAK7194315.1"/>
    </source>
</evidence>
<feature type="region of interest" description="Disordered" evidence="1">
    <location>
        <begin position="408"/>
        <end position="441"/>
    </location>
</feature>
<feature type="compositionally biased region" description="Low complexity" evidence="1">
    <location>
        <begin position="163"/>
        <end position="186"/>
    </location>
</feature>
<keyword evidence="3" id="KW-1185">Reference proteome</keyword>
<accession>A0AAW0EN25</accession>
<feature type="compositionally biased region" description="Low complexity" evidence="1">
    <location>
        <begin position="18"/>
        <end position="28"/>
    </location>
</feature>
<organism evidence="2 3">
    <name type="scientific">Novymonas esmeraldas</name>
    <dbReference type="NCBI Taxonomy" id="1808958"/>
    <lineage>
        <taxon>Eukaryota</taxon>
        <taxon>Discoba</taxon>
        <taxon>Euglenozoa</taxon>
        <taxon>Kinetoplastea</taxon>
        <taxon>Metakinetoplastina</taxon>
        <taxon>Trypanosomatida</taxon>
        <taxon>Trypanosomatidae</taxon>
        <taxon>Novymonas</taxon>
    </lineage>
</organism>
<dbReference type="AlphaFoldDB" id="A0AAW0EN25"/>
<evidence type="ECO:0000313" key="3">
    <source>
        <dbReference type="Proteomes" id="UP001430356"/>
    </source>
</evidence>
<sequence>MLTRRQARLLGLTSGEDSAAGGANAAATSPPPPLATRIHGDAVPQRHGSPVAGSAASSPVHHGALPVSAAGTEGSVSAGAGGGGSTTLLLSGVAAFLHAQGTRTGSSSRGRLGARQAEAMLASAQAVVDRWAAAGTTAGPSIRPASDAVRQARGQHVTHTRLSPSTAGASSDRSSAASSSAEVHASGRPARLTAAQLRTRWRGVMRSCTSLQPSTRAAVGGGAAASDVTSGSPHTLQLLLTARPASPPPSASRGEGPSASSDDGALHTGVAVHDTPHTHPLLLEQVPGRGLGTVTLTPCFDAATRRAPVTALALRKRRDGIRAQRQERLSHEVHHQTYVKAHEARLRLLFGVGAVERSGGEEGHDAVVAGEAAYLQSLDSRRSDEEARVLRVIASIDAMLRQQLTSAYHRQQPETGGAPARELGGGGGAARTLPSLLAGRP</sequence>
<gene>
    <name evidence="2" type="ORF">NESM_000346500</name>
</gene>